<dbReference type="EMBL" id="DSOV01000027">
    <property type="protein sequence ID" value="HEN42076.1"/>
    <property type="molecule type" value="Genomic_DNA"/>
</dbReference>
<dbReference type="GO" id="GO:0032259">
    <property type="term" value="P:methylation"/>
    <property type="evidence" value="ECO:0007669"/>
    <property type="project" value="UniProtKB-KW"/>
</dbReference>
<dbReference type="PANTHER" id="PTHR33841">
    <property type="entry name" value="DNA METHYLTRANSFERASE YEEA-RELATED"/>
    <property type="match status" value="1"/>
</dbReference>
<dbReference type="AlphaFoldDB" id="A0A831TYN9"/>
<keyword evidence="2" id="KW-0489">Methyltransferase</keyword>
<dbReference type="SUPFAM" id="SSF53335">
    <property type="entry name" value="S-adenosyl-L-methionine-dependent methyltransferases"/>
    <property type="match status" value="1"/>
</dbReference>
<dbReference type="PANTHER" id="PTHR33841:SF1">
    <property type="entry name" value="DNA METHYLTRANSFERASE A"/>
    <property type="match status" value="1"/>
</dbReference>
<evidence type="ECO:0000259" key="6">
    <source>
        <dbReference type="Pfam" id="PF07669"/>
    </source>
</evidence>
<dbReference type="Gene3D" id="3.40.50.150">
    <property type="entry name" value="Vaccinia Virus protein VP39"/>
    <property type="match status" value="1"/>
</dbReference>
<comment type="caution">
    <text evidence="7">The sequence shown here is derived from an EMBL/GenBank/DDBJ whole genome shotgun (WGS) entry which is preliminary data.</text>
</comment>
<evidence type="ECO:0000256" key="1">
    <source>
        <dbReference type="ARBA" id="ARBA00011900"/>
    </source>
</evidence>
<evidence type="ECO:0000256" key="5">
    <source>
        <dbReference type="ARBA" id="ARBA00047942"/>
    </source>
</evidence>
<name>A0A831TYN9_GEOME</name>
<accession>A0A831TYN9</accession>
<dbReference type="InterPro" id="IPR029063">
    <property type="entry name" value="SAM-dependent_MTases_sf"/>
</dbReference>
<sequence>MSFIPKRLKEFDFVRLFNELGWDQLTVGLEAEVGGHVYSLQPVAKKKGVQVLECLPGTDGNIPAYAIRQKIERKVTADAREHLIIFTDAAQTRQIWQWVARAPGRPTQYREVKWQQGQATELLEQKLKAIAFDLNEEESLTVFGVAERLRGGFDRDNVTKKFYRVFQAQREAFQRFIEGIPTDDHARWYTAVVIDRLMFLWFLQEKYFLDNDKRYLRNRLDTHCTAASGMSFYKAFLCPLFFRGFAEERTETNRAAIQAEFGNVPYLNGGLFAEHELEREHGEAIDIPDAAFAALFQFFDEWDWHLDERPLATGKEINPDVLGYIFEKFVNQKQMGAYYTKEDITEYIAKNTIIPCLFDKVRREHAAAFDAHVWPLLQEDPRRYLYPAMLHGVDEEYPEEIAVGIDTGAPNLLERRKSWNKPAAPSHALPTEIWRETIARHQRTREVLAKLAAGEVRTVSDLITYNLNIRQFAQDVIERCTDPALLRAFWVALAGRLPRKSNEKFRHGLSVLDPTCGSGAFLFAALQILKPLYQACLTAMSGLLADEAIHGRPLGDKWKDIEETVERFHAGGTDRQCDYAVLKHIIVHNLYGVDIEAQATEIAKLRLFLKLVALLEPGDEIEPLPDIDFNIRAGNTLVGYASAAETERAVMGAEQQNLFTSAWDDIRIRLAAVEQAYNNFQIQQVQRGGHVTPEDKQALRDQLAELEETLNGHLCREYGKNPKKPKEYKAWKTSHKPFHWYVDFYPIMSTGGFDVVIGNPPYLEFKEIDYNFRGYVTLDSGAVHVVCMERSNNLLRENGCMSMIVPLALVSTQRMKSIQRILEEGRNAWYANFAWRPAKLFDTVNRALTIFVVAPSSKSSVYSTGYTKWTSDTRDDLIPCIAYSRVPDSRPAFWIPKLSNSLELSLLLKLMNGNKPTIQFMSKNGAKVYYRTTGGLYWKVFTDFAPRFVLNGLPGSSSRETHFYSSVRYVKPLVALLSSNTFWWWYTVTSNLRDLNPSDIQNFPIPEAALSDSRLKQLGNSYLEDLGRNSSMLVREQKKTGRTETQSFKIQKSKAIIDDIDRALAPHYGFSEEELDYIINYDIKYRMGLADGEADADE</sequence>
<evidence type="ECO:0000313" key="7">
    <source>
        <dbReference type="EMBL" id="HEN42076.1"/>
    </source>
</evidence>
<dbReference type="EC" id="2.1.1.72" evidence="1"/>
<dbReference type="PRINTS" id="PR00507">
    <property type="entry name" value="N12N6MTFRASE"/>
</dbReference>
<gene>
    <name evidence="7" type="ORF">ENQ87_06815</name>
</gene>
<comment type="catalytic activity">
    <reaction evidence="5">
        <text>a 2'-deoxyadenosine in DNA + S-adenosyl-L-methionine = an N(6)-methyl-2'-deoxyadenosine in DNA + S-adenosyl-L-homocysteine + H(+)</text>
        <dbReference type="Rhea" id="RHEA:15197"/>
        <dbReference type="Rhea" id="RHEA-COMP:12418"/>
        <dbReference type="Rhea" id="RHEA-COMP:12419"/>
        <dbReference type="ChEBI" id="CHEBI:15378"/>
        <dbReference type="ChEBI" id="CHEBI:57856"/>
        <dbReference type="ChEBI" id="CHEBI:59789"/>
        <dbReference type="ChEBI" id="CHEBI:90615"/>
        <dbReference type="ChEBI" id="CHEBI:90616"/>
        <dbReference type="EC" id="2.1.1.72"/>
    </reaction>
</comment>
<keyword evidence="3" id="KW-0808">Transferase</keyword>
<dbReference type="GO" id="GO:0006304">
    <property type="term" value="P:DNA modification"/>
    <property type="evidence" value="ECO:0007669"/>
    <property type="project" value="InterPro"/>
</dbReference>
<organism evidence="7">
    <name type="scientific">Geobacter metallireducens</name>
    <dbReference type="NCBI Taxonomy" id="28232"/>
    <lineage>
        <taxon>Bacteria</taxon>
        <taxon>Pseudomonadati</taxon>
        <taxon>Thermodesulfobacteriota</taxon>
        <taxon>Desulfuromonadia</taxon>
        <taxon>Geobacterales</taxon>
        <taxon>Geobacteraceae</taxon>
        <taxon>Geobacter</taxon>
    </lineage>
</organism>
<dbReference type="Pfam" id="PF07669">
    <property type="entry name" value="Eco57I"/>
    <property type="match status" value="1"/>
</dbReference>
<evidence type="ECO:0000256" key="2">
    <source>
        <dbReference type="ARBA" id="ARBA00022603"/>
    </source>
</evidence>
<protein>
    <recommendedName>
        <fullName evidence="1">site-specific DNA-methyltransferase (adenine-specific)</fullName>
        <ecNumber evidence="1">2.1.1.72</ecNumber>
    </recommendedName>
</protein>
<evidence type="ECO:0000256" key="3">
    <source>
        <dbReference type="ARBA" id="ARBA00022679"/>
    </source>
</evidence>
<dbReference type="InterPro" id="IPR002052">
    <property type="entry name" value="DNA_methylase_N6_adenine_CS"/>
</dbReference>
<dbReference type="GO" id="GO:0003676">
    <property type="term" value="F:nucleic acid binding"/>
    <property type="evidence" value="ECO:0007669"/>
    <property type="project" value="InterPro"/>
</dbReference>
<dbReference type="InterPro" id="IPR011639">
    <property type="entry name" value="MethylTrfase_TaqI-like_dom"/>
</dbReference>
<dbReference type="GO" id="GO:0009007">
    <property type="term" value="F:site-specific DNA-methyltransferase (adenine-specific) activity"/>
    <property type="evidence" value="ECO:0007669"/>
    <property type="project" value="UniProtKB-EC"/>
</dbReference>
<keyword evidence="4" id="KW-0949">S-adenosyl-L-methionine</keyword>
<reference evidence="7" key="1">
    <citation type="journal article" date="2020" name="mSystems">
        <title>Genome- and Community-Level Interaction Insights into Carbon Utilization and Element Cycling Functions of Hydrothermarchaeota in Hydrothermal Sediment.</title>
        <authorList>
            <person name="Zhou Z."/>
            <person name="Liu Y."/>
            <person name="Xu W."/>
            <person name="Pan J."/>
            <person name="Luo Z.H."/>
            <person name="Li M."/>
        </authorList>
    </citation>
    <scope>NUCLEOTIDE SEQUENCE [LARGE SCALE GENOMIC DNA]</scope>
    <source>
        <strain evidence="7">SpSt-349</strain>
    </source>
</reference>
<dbReference type="PROSITE" id="PS00092">
    <property type="entry name" value="N6_MTASE"/>
    <property type="match status" value="1"/>
</dbReference>
<evidence type="ECO:0000256" key="4">
    <source>
        <dbReference type="ARBA" id="ARBA00022691"/>
    </source>
</evidence>
<feature type="domain" description="Type II methyltransferase M.TaqI-like" evidence="6">
    <location>
        <begin position="588"/>
        <end position="825"/>
    </location>
</feature>
<dbReference type="InterPro" id="IPR050953">
    <property type="entry name" value="N4_N6_ade-DNA_methylase"/>
</dbReference>
<proteinExistence type="predicted"/>